<feature type="non-terminal residue" evidence="1">
    <location>
        <position position="89"/>
    </location>
</feature>
<evidence type="ECO:0000313" key="2">
    <source>
        <dbReference type="Proteomes" id="UP001434883"/>
    </source>
</evidence>
<name>A0ABV0QBY7_9TELE</name>
<keyword evidence="2" id="KW-1185">Reference proteome</keyword>
<organism evidence="1 2">
    <name type="scientific">Xenoophorus captivus</name>
    <dbReference type="NCBI Taxonomy" id="1517983"/>
    <lineage>
        <taxon>Eukaryota</taxon>
        <taxon>Metazoa</taxon>
        <taxon>Chordata</taxon>
        <taxon>Craniata</taxon>
        <taxon>Vertebrata</taxon>
        <taxon>Euteleostomi</taxon>
        <taxon>Actinopterygii</taxon>
        <taxon>Neopterygii</taxon>
        <taxon>Teleostei</taxon>
        <taxon>Neoteleostei</taxon>
        <taxon>Acanthomorphata</taxon>
        <taxon>Ovalentaria</taxon>
        <taxon>Atherinomorphae</taxon>
        <taxon>Cyprinodontiformes</taxon>
        <taxon>Goodeidae</taxon>
        <taxon>Xenoophorus</taxon>
    </lineage>
</organism>
<gene>
    <name evidence="1" type="ORF">XENOCAPTIV_010025</name>
</gene>
<sequence length="89" mass="10019">KKRATVCQNLIPMRHVELKAEVQWSVGRFGIKRQSGTAMAQHHPVLSWMAMQPSRDSGERLNGVEKCWVNQLARVQGTAHTDAWHCNGA</sequence>
<reference evidence="1 2" key="1">
    <citation type="submission" date="2021-06" db="EMBL/GenBank/DDBJ databases">
        <authorList>
            <person name="Palmer J.M."/>
        </authorList>
    </citation>
    <scope>NUCLEOTIDE SEQUENCE [LARGE SCALE GENOMIC DNA]</scope>
    <source>
        <strain evidence="1 2">XC_2019</strain>
        <tissue evidence="1">Muscle</tissue>
    </source>
</reference>
<evidence type="ECO:0000313" key="1">
    <source>
        <dbReference type="EMBL" id="MEQ2193336.1"/>
    </source>
</evidence>
<accession>A0ABV0QBY7</accession>
<protein>
    <submittedName>
        <fullName evidence="1">Uncharacterized protein</fullName>
    </submittedName>
</protein>
<comment type="caution">
    <text evidence="1">The sequence shown here is derived from an EMBL/GenBank/DDBJ whole genome shotgun (WGS) entry which is preliminary data.</text>
</comment>
<dbReference type="EMBL" id="JAHRIN010008426">
    <property type="protein sequence ID" value="MEQ2193336.1"/>
    <property type="molecule type" value="Genomic_DNA"/>
</dbReference>
<proteinExistence type="predicted"/>
<dbReference type="Proteomes" id="UP001434883">
    <property type="component" value="Unassembled WGS sequence"/>
</dbReference>
<feature type="non-terminal residue" evidence="1">
    <location>
        <position position="1"/>
    </location>
</feature>